<organism evidence="1 2">
    <name type="scientific">Roseovarius marisflavi</name>
    <dbReference type="NCBI Taxonomy" id="1054996"/>
    <lineage>
        <taxon>Bacteria</taxon>
        <taxon>Pseudomonadati</taxon>
        <taxon>Pseudomonadota</taxon>
        <taxon>Alphaproteobacteria</taxon>
        <taxon>Rhodobacterales</taxon>
        <taxon>Roseobacteraceae</taxon>
        <taxon>Roseovarius</taxon>
    </lineage>
</organism>
<dbReference type="EMBL" id="FRBN01000031">
    <property type="protein sequence ID" value="SHL71372.1"/>
    <property type="molecule type" value="Genomic_DNA"/>
</dbReference>
<dbReference type="Gene3D" id="1.25.40.10">
    <property type="entry name" value="Tetratricopeptide repeat domain"/>
    <property type="match status" value="1"/>
</dbReference>
<keyword evidence="2" id="KW-1185">Reference proteome</keyword>
<evidence type="ECO:0000313" key="2">
    <source>
        <dbReference type="Proteomes" id="UP000184191"/>
    </source>
</evidence>
<name>A0A1M7CVU1_9RHOB</name>
<dbReference type="Pfam" id="PF13432">
    <property type="entry name" value="TPR_16"/>
    <property type="match status" value="1"/>
</dbReference>
<dbReference type="AlphaFoldDB" id="A0A1M7CVU1"/>
<dbReference type="SMART" id="SM00028">
    <property type="entry name" value="TPR"/>
    <property type="match status" value="3"/>
</dbReference>
<dbReference type="SUPFAM" id="SSF48452">
    <property type="entry name" value="TPR-like"/>
    <property type="match status" value="1"/>
</dbReference>
<dbReference type="Pfam" id="PF14559">
    <property type="entry name" value="TPR_19"/>
    <property type="match status" value="1"/>
</dbReference>
<accession>A0A1M7CVU1</accession>
<dbReference type="InterPro" id="IPR019734">
    <property type="entry name" value="TPR_rpt"/>
</dbReference>
<evidence type="ECO:0000313" key="1">
    <source>
        <dbReference type="EMBL" id="SHL71372.1"/>
    </source>
</evidence>
<dbReference type="STRING" id="1054996.SAMN05444414_13111"/>
<protein>
    <submittedName>
        <fullName evidence="1">Tetratricopeptide repeat-containing protein</fullName>
    </submittedName>
</protein>
<reference evidence="2" key="1">
    <citation type="submission" date="2016-11" db="EMBL/GenBank/DDBJ databases">
        <authorList>
            <person name="Varghese N."/>
            <person name="Submissions S."/>
        </authorList>
    </citation>
    <scope>NUCLEOTIDE SEQUENCE [LARGE SCALE GENOMIC DNA]</scope>
    <source>
        <strain evidence="2">DSM 29327</strain>
    </source>
</reference>
<dbReference type="InterPro" id="IPR011990">
    <property type="entry name" value="TPR-like_helical_dom_sf"/>
</dbReference>
<proteinExistence type="predicted"/>
<gene>
    <name evidence="1" type="ORF">SAMN05444414_13111</name>
</gene>
<sequence>MNTVETQKRGHFICLRRDQLGARLLMILNCIRLSEDFGFDYLINWFPRNAAAPKLAQPEDLFSAAYMERHFISNDDYEAIRDGALPLHAFFQDKSPDRLMTHLESGQHILLEEGFEIAIFPWENQEKIAERYPKFIESIGLNPLVRSKMDEIDRAVSTSSSGSVSYHVRRGDILNEAPWKHGMWPSKIEPDELYLKHLEVEKPDTALVFSDLDECIGRLQKEHKNVRGIKELISSTECTPCQQDFLELYAMSRTEKIVAPVISAFSSAAARLSGRDRLRFVDVLEPAKINEAYDRVADRFHGGLKNFVSLSEAAHVFSRLSRHLAMHDREQEGYEIGKALLDAGADNAFLPILHAINCIYLSKWQEAKFNIDRALASPDLWKEDHASAMALLSHVEAALGNSVGARRLWLRAFWAKPHLPDVIVTGSALLERHRLKSGPDLPFDINLLRSQRLPYIQRDILSLQRKIIKQKVIDFSLLTIEWRYCVLDRKAQRLLLDVKRLKRLRTLVAQTSPDPGFDSFRGLLQSYLGRPRAALNLTAEALEAAPGDFLVNKRRAEVLWATNRPVRAIRQMRKLVDMGDQNPFGHFLLGRYLEEQDNPTEALHHYQQAAALDSSTPAFHAALANCLSNQGQIDPAITSLSQASVLAPTFQKYSNLKDRLARKVAKGN</sequence>
<dbReference type="Proteomes" id="UP000184191">
    <property type="component" value="Unassembled WGS sequence"/>
</dbReference>